<keyword evidence="3 4" id="KW-0378">Hydrolase</keyword>
<dbReference type="NCBIfam" id="NF001936">
    <property type="entry name" value="PRK00714.1-3"/>
    <property type="match status" value="1"/>
</dbReference>
<dbReference type="PANTHER" id="PTHR11839">
    <property type="entry name" value="UDP/ADP-SUGAR PYROPHOSPHATASE"/>
    <property type="match status" value="1"/>
</dbReference>
<evidence type="ECO:0000259" key="5">
    <source>
        <dbReference type="PROSITE" id="PS51462"/>
    </source>
</evidence>
<dbReference type="Pfam" id="PF00293">
    <property type="entry name" value="NUDIX"/>
    <property type="match status" value="1"/>
</dbReference>
<dbReference type="InParanoid" id="A0A1Y5RFJ1"/>
<dbReference type="GO" id="GO:0019693">
    <property type="term" value="P:ribose phosphate metabolic process"/>
    <property type="evidence" value="ECO:0007669"/>
    <property type="project" value="TreeGrafter"/>
</dbReference>
<dbReference type="EC" id="3.6.1.-" evidence="4"/>
<sequence length="171" mass="19635">MTGNSHPVDLSHLPYRPCVAVMLLNQAGQVFVAQRIDQTAEAWQMPQGGIDAGETPRQALFRELEEEIGTCNAEILAESAGWYDYDLPAEIAARVWQGRYRGQRQKWFAMRFLGTDSEIRLDTPHPEFREWCWLDIAEAIDRGVSFKRDIYARVAQEFQHLVRTEPEPTAI</sequence>
<proteinExistence type="inferred from homology"/>
<evidence type="ECO:0000256" key="3">
    <source>
        <dbReference type="ARBA" id="ARBA00022801"/>
    </source>
</evidence>
<dbReference type="InterPro" id="IPR022927">
    <property type="entry name" value="RppH"/>
</dbReference>
<dbReference type="PROSITE" id="PS51462">
    <property type="entry name" value="NUDIX"/>
    <property type="match status" value="1"/>
</dbReference>
<comment type="cofactor">
    <cofactor evidence="4">
        <name>a divalent metal cation</name>
        <dbReference type="ChEBI" id="CHEBI:60240"/>
    </cofactor>
</comment>
<dbReference type="GO" id="GO:0034432">
    <property type="term" value="F:bis(5'-adenosyl)-pentaphosphatase activity"/>
    <property type="evidence" value="ECO:0007669"/>
    <property type="project" value="TreeGrafter"/>
</dbReference>
<feature type="domain" description="Nudix hydrolase" evidence="5">
    <location>
        <begin position="14"/>
        <end position="156"/>
    </location>
</feature>
<dbReference type="NCBIfam" id="NF001938">
    <property type="entry name" value="PRK00714.1-5"/>
    <property type="match status" value="1"/>
</dbReference>
<comment type="similarity">
    <text evidence="4">Belongs to the Nudix hydrolase family. RppH subfamily.</text>
</comment>
<dbReference type="FunCoup" id="A0A1Y5RFJ1">
    <property type="interactions" value="235"/>
</dbReference>
<evidence type="ECO:0000256" key="4">
    <source>
        <dbReference type="HAMAP-Rule" id="MF_00298"/>
    </source>
</evidence>
<dbReference type="PANTHER" id="PTHR11839:SF22">
    <property type="entry name" value="NUDIX HYDROLASE 26, CHLOROPLASTIC"/>
    <property type="match status" value="1"/>
</dbReference>
<dbReference type="HAMAP" id="MF_00298">
    <property type="entry name" value="Nudix_RppH"/>
    <property type="match status" value="1"/>
</dbReference>
<dbReference type="InterPro" id="IPR020084">
    <property type="entry name" value="NUDIX_hydrolase_CS"/>
</dbReference>
<evidence type="ECO:0000256" key="1">
    <source>
        <dbReference type="ARBA" id="ARBA00001936"/>
    </source>
</evidence>
<dbReference type="InterPro" id="IPR020476">
    <property type="entry name" value="Nudix_hydrolase"/>
</dbReference>
<protein>
    <recommendedName>
        <fullName evidence="4">RNA pyrophosphohydrolase</fullName>
        <ecNumber evidence="4">3.6.1.-</ecNumber>
    </recommendedName>
    <alternativeName>
        <fullName evidence="4">(Di)nucleoside polyphosphate hydrolase</fullName>
    </alternativeName>
</protein>
<dbReference type="NCBIfam" id="NF001937">
    <property type="entry name" value="PRK00714.1-4"/>
    <property type="match status" value="1"/>
</dbReference>
<dbReference type="AlphaFoldDB" id="A0A1Y5RFJ1"/>
<keyword evidence="7" id="KW-1185">Reference proteome</keyword>
<dbReference type="GO" id="GO:0008893">
    <property type="term" value="F:guanosine-3',5'-bis(diphosphate) 3'-diphosphatase activity"/>
    <property type="evidence" value="ECO:0007669"/>
    <property type="project" value="TreeGrafter"/>
</dbReference>
<dbReference type="Gene3D" id="3.90.79.10">
    <property type="entry name" value="Nucleoside Triphosphate Pyrophosphohydrolase"/>
    <property type="match status" value="1"/>
</dbReference>
<evidence type="ECO:0000256" key="2">
    <source>
        <dbReference type="ARBA" id="ARBA00001946"/>
    </source>
</evidence>
<dbReference type="PRINTS" id="PR00502">
    <property type="entry name" value="NUDIXFAMILY"/>
</dbReference>
<accession>A0A1Y5RFJ1</accession>
<feature type="short sequence motif" description="Nudix box" evidence="4">
    <location>
        <begin position="48"/>
        <end position="69"/>
    </location>
</feature>
<dbReference type="Proteomes" id="UP000193200">
    <property type="component" value="Unassembled WGS sequence"/>
</dbReference>
<gene>
    <name evidence="4 6" type="primary">rppH</name>
    <name evidence="4" type="synonym">nudH</name>
    <name evidence="6" type="ORF">OCH7691_00225</name>
</gene>
<reference evidence="6 7" key="1">
    <citation type="submission" date="2017-03" db="EMBL/GenBank/DDBJ databases">
        <authorList>
            <person name="Afonso C.L."/>
            <person name="Miller P.J."/>
            <person name="Scott M.A."/>
            <person name="Spackman E."/>
            <person name="Goraichik I."/>
            <person name="Dimitrov K.M."/>
            <person name="Suarez D.L."/>
            <person name="Swayne D.E."/>
        </authorList>
    </citation>
    <scope>NUCLEOTIDE SEQUENCE [LARGE SCALE GENOMIC DNA]</scope>
    <source>
        <strain evidence="6 7">CECT 7691</strain>
    </source>
</reference>
<dbReference type="PROSITE" id="PS00893">
    <property type="entry name" value="NUDIX_BOX"/>
    <property type="match status" value="1"/>
</dbReference>
<comment type="cofactor">
    <cofactor evidence="1">
        <name>Mn(2+)</name>
        <dbReference type="ChEBI" id="CHEBI:29035"/>
    </cofactor>
</comment>
<dbReference type="GO" id="GO:0006753">
    <property type="term" value="P:nucleoside phosphate metabolic process"/>
    <property type="evidence" value="ECO:0007669"/>
    <property type="project" value="TreeGrafter"/>
</dbReference>
<comment type="function">
    <text evidence="4">Accelerates the degradation of transcripts by removing pyrophosphate from the 5'-end of triphosphorylated RNA, leading to a more labile monophosphorylated state that can stimulate subsequent ribonuclease cleavage.</text>
</comment>
<evidence type="ECO:0000313" key="7">
    <source>
        <dbReference type="Proteomes" id="UP000193200"/>
    </source>
</evidence>
<evidence type="ECO:0000313" key="6">
    <source>
        <dbReference type="EMBL" id="SLN13458.1"/>
    </source>
</evidence>
<organism evidence="6 7">
    <name type="scientific">Oceanibacterium hippocampi</name>
    <dbReference type="NCBI Taxonomy" id="745714"/>
    <lineage>
        <taxon>Bacteria</taxon>
        <taxon>Pseudomonadati</taxon>
        <taxon>Pseudomonadota</taxon>
        <taxon>Alphaproteobacteria</taxon>
        <taxon>Sneathiellales</taxon>
        <taxon>Sneathiellaceae</taxon>
        <taxon>Oceanibacterium</taxon>
    </lineage>
</organism>
<dbReference type="InterPro" id="IPR015797">
    <property type="entry name" value="NUDIX_hydrolase-like_dom_sf"/>
</dbReference>
<dbReference type="OrthoDB" id="9816040at2"/>
<dbReference type="RefSeq" id="WP_085881586.1">
    <property type="nucleotide sequence ID" value="NZ_FWFR01000001.1"/>
</dbReference>
<dbReference type="InterPro" id="IPR000086">
    <property type="entry name" value="NUDIX_hydrolase_dom"/>
</dbReference>
<comment type="cofactor">
    <cofactor evidence="2">
        <name>Mg(2+)</name>
        <dbReference type="ChEBI" id="CHEBI:18420"/>
    </cofactor>
</comment>
<dbReference type="CDD" id="cd03671">
    <property type="entry name" value="NUDIX_Ap4A_hydrolase_plant_like"/>
    <property type="match status" value="1"/>
</dbReference>
<dbReference type="EMBL" id="FWFR01000001">
    <property type="protein sequence ID" value="SLN13458.1"/>
    <property type="molecule type" value="Genomic_DNA"/>
</dbReference>
<name>A0A1Y5RFJ1_9PROT</name>
<dbReference type="SUPFAM" id="SSF55811">
    <property type="entry name" value="Nudix"/>
    <property type="match status" value="1"/>
</dbReference>